<feature type="compositionally biased region" description="Polar residues" evidence="6">
    <location>
        <begin position="61"/>
        <end position="71"/>
    </location>
</feature>
<evidence type="ECO:0000256" key="2">
    <source>
        <dbReference type="ARBA" id="ARBA00006273"/>
    </source>
</evidence>
<evidence type="ECO:0000313" key="9">
    <source>
        <dbReference type="RefSeq" id="XP_022246095.1"/>
    </source>
</evidence>
<evidence type="ECO:0000256" key="4">
    <source>
        <dbReference type="ARBA" id="ARBA00022815"/>
    </source>
</evidence>
<accession>A0ABM1SR40</accession>
<evidence type="ECO:0000256" key="7">
    <source>
        <dbReference type="SAM" id="SignalP"/>
    </source>
</evidence>
<feature type="signal peptide" evidence="7">
    <location>
        <begin position="1"/>
        <end position="22"/>
    </location>
</feature>
<keyword evidence="3" id="KW-0964">Secreted</keyword>
<dbReference type="Pfam" id="PF08257">
    <property type="entry name" value="Sulfakinin"/>
    <property type="match status" value="2"/>
</dbReference>
<proteinExistence type="inferred from homology"/>
<dbReference type="PROSITE" id="PS00259">
    <property type="entry name" value="GASTRIN"/>
    <property type="match status" value="1"/>
</dbReference>
<comment type="subcellular location">
    <subcellularLocation>
        <location evidence="1">Secreted</location>
    </subcellularLocation>
</comment>
<comment type="similarity">
    <text evidence="2">Belongs to the gastrin/cholecystokinin family.</text>
</comment>
<sequence length="131" mass="14754">MRTTIWLAFISVLYLTLPATTSKPTLMSSQLKKIARLVIPYVNKVRGYAILRPGTAEFTVRTSDSTGQTGVKQDDDDNEVLPDAGITDFEDGDLDDLHAPHRRFDDYGHMRFGRSGPAKKFDDYGHMRFGK</sequence>
<dbReference type="InterPro" id="IPR013259">
    <property type="entry name" value="Sulfakinin"/>
</dbReference>
<evidence type="ECO:0000256" key="5">
    <source>
        <dbReference type="ARBA" id="ARBA00023320"/>
    </source>
</evidence>
<feature type="chain" id="PRO_5045023183" evidence="7">
    <location>
        <begin position="23"/>
        <end position="131"/>
    </location>
</feature>
<reference evidence="9 10" key="1">
    <citation type="submission" date="2025-05" db="UniProtKB">
        <authorList>
            <consortium name="RefSeq"/>
        </authorList>
    </citation>
    <scope>IDENTIFICATION</scope>
    <source>
        <tissue evidence="9 10">Muscle</tissue>
    </source>
</reference>
<evidence type="ECO:0000313" key="8">
    <source>
        <dbReference type="Proteomes" id="UP000694941"/>
    </source>
</evidence>
<protein>
    <submittedName>
        <fullName evidence="9 10">Uncharacterized protein LOC111086652</fullName>
    </submittedName>
</protein>
<evidence type="ECO:0000256" key="1">
    <source>
        <dbReference type="ARBA" id="ARBA00004613"/>
    </source>
</evidence>
<dbReference type="RefSeq" id="XP_022246095.1">
    <property type="nucleotide sequence ID" value="XM_022390387.1"/>
</dbReference>
<name>A0ABM1SR40_LIMPO</name>
<evidence type="ECO:0000313" key="10">
    <source>
        <dbReference type="RefSeq" id="XP_022246096.1"/>
    </source>
</evidence>
<dbReference type="RefSeq" id="XP_022246096.1">
    <property type="nucleotide sequence ID" value="XM_022390388.1"/>
</dbReference>
<evidence type="ECO:0000256" key="6">
    <source>
        <dbReference type="SAM" id="MobiDB-lite"/>
    </source>
</evidence>
<dbReference type="Proteomes" id="UP000694941">
    <property type="component" value="Unplaced"/>
</dbReference>
<dbReference type="InterPro" id="IPR013152">
    <property type="entry name" value="Gastrin/cholecystokinin_CS"/>
</dbReference>
<evidence type="ECO:0000256" key="3">
    <source>
        <dbReference type="ARBA" id="ARBA00022525"/>
    </source>
</evidence>
<keyword evidence="4" id="KW-0027">Amidation</keyword>
<keyword evidence="7" id="KW-0732">Signal</keyword>
<keyword evidence="5" id="KW-0527">Neuropeptide</keyword>
<feature type="region of interest" description="Disordered" evidence="6">
    <location>
        <begin position="61"/>
        <end position="80"/>
    </location>
</feature>
<dbReference type="GeneID" id="111086652"/>
<organism evidence="8 10">
    <name type="scientific">Limulus polyphemus</name>
    <name type="common">Atlantic horseshoe crab</name>
    <dbReference type="NCBI Taxonomy" id="6850"/>
    <lineage>
        <taxon>Eukaryota</taxon>
        <taxon>Metazoa</taxon>
        <taxon>Ecdysozoa</taxon>
        <taxon>Arthropoda</taxon>
        <taxon>Chelicerata</taxon>
        <taxon>Merostomata</taxon>
        <taxon>Xiphosura</taxon>
        <taxon>Limulidae</taxon>
        <taxon>Limulus</taxon>
    </lineage>
</organism>
<keyword evidence="8" id="KW-1185">Reference proteome</keyword>
<gene>
    <name evidence="9 10" type="primary">LOC111086652</name>
</gene>